<name>A0A0D7X5F9_9BACL</name>
<dbReference type="Gene3D" id="3.40.50.10140">
    <property type="entry name" value="Toll/interleukin-1 receptor homology (TIR) domain"/>
    <property type="match status" value="1"/>
</dbReference>
<dbReference type="RefSeq" id="WP_044645579.1">
    <property type="nucleotide sequence ID" value="NZ_JTHP01000010.1"/>
</dbReference>
<dbReference type="AlphaFoldDB" id="A0A0D7X5F9"/>
<evidence type="ECO:0000313" key="3">
    <source>
        <dbReference type="Proteomes" id="UP000032534"/>
    </source>
</evidence>
<comment type="caution">
    <text evidence="2">The sequence shown here is derived from an EMBL/GenBank/DDBJ whole genome shotgun (WGS) entry which is preliminary data.</text>
</comment>
<evidence type="ECO:0000313" key="2">
    <source>
        <dbReference type="EMBL" id="KJD46228.1"/>
    </source>
</evidence>
<accession>A0A0D7X5F9</accession>
<evidence type="ECO:0000259" key="1">
    <source>
        <dbReference type="Pfam" id="PF13676"/>
    </source>
</evidence>
<protein>
    <recommendedName>
        <fullName evidence="1">TIR domain-containing protein</fullName>
    </recommendedName>
</protein>
<keyword evidence="3" id="KW-1185">Reference proteome</keyword>
<dbReference type="GO" id="GO:0007165">
    <property type="term" value="P:signal transduction"/>
    <property type="evidence" value="ECO:0007669"/>
    <property type="project" value="InterPro"/>
</dbReference>
<dbReference type="InterPro" id="IPR000157">
    <property type="entry name" value="TIR_dom"/>
</dbReference>
<reference evidence="2 3" key="1">
    <citation type="submission" date="2014-11" db="EMBL/GenBank/DDBJ databases">
        <title>Draft Genome Sequences of Paenibacillus polymyxa NRRL B-30509 and Paenibacillus terrae NRRL B-30644, Strains from a Poultry Environment that Produce Tridecaptin A and Paenicidins.</title>
        <authorList>
            <person name="van Belkum M.J."/>
            <person name="Lohans C.T."/>
            <person name="Vederas J.C."/>
        </authorList>
    </citation>
    <scope>NUCLEOTIDE SEQUENCE [LARGE SCALE GENOMIC DNA]</scope>
    <source>
        <strain evidence="2 3">NRRL B-30644</strain>
    </source>
</reference>
<dbReference type="OrthoDB" id="583767at2"/>
<dbReference type="Pfam" id="PF13676">
    <property type="entry name" value="TIR_2"/>
    <property type="match status" value="1"/>
</dbReference>
<sequence length="177" mass="20355">MKFGSIVNNGVMITGGTVKNSSVVGQQISASVKSSEQNSKQDKKYDVGLSFANEDRAFVEMVLYHIKKTEMRYFYDKDEVAKIWGNDLYRYLTDVYVIQCKYTVVFHSASYTKKKWTQVEWGGIRTKQLLEQKDNLLLVLLDDSDISVITDQWSYLDGRDYSAKEIADIILEKVSMD</sequence>
<dbReference type="SUPFAM" id="SSF52200">
    <property type="entry name" value="Toll/Interleukin receptor TIR domain"/>
    <property type="match status" value="1"/>
</dbReference>
<dbReference type="InterPro" id="IPR035897">
    <property type="entry name" value="Toll_tir_struct_dom_sf"/>
</dbReference>
<dbReference type="PATRIC" id="fig|159743.3.peg.1687"/>
<dbReference type="EMBL" id="JTHP01000010">
    <property type="protein sequence ID" value="KJD46228.1"/>
    <property type="molecule type" value="Genomic_DNA"/>
</dbReference>
<gene>
    <name evidence="2" type="ORF">QD47_07685</name>
</gene>
<dbReference type="Proteomes" id="UP000032534">
    <property type="component" value="Unassembled WGS sequence"/>
</dbReference>
<feature type="domain" description="TIR" evidence="1">
    <location>
        <begin position="49"/>
        <end position="160"/>
    </location>
</feature>
<organism evidence="2 3">
    <name type="scientific">Paenibacillus terrae</name>
    <dbReference type="NCBI Taxonomy" id="159743"/>
    <lineage>
        <taxon>Bacteria</taxon>
        <taxon>Bacillati</taxon>
        <taxon>Bacillota</taxon>
        <taxon>Bacilli</taxon>
        <taxon>Bacillales</taxon>
        <taxon>Paenibacillaceae</taxon>
        <taxon>Paenibacillus</taxon>
    </lineage>
</organism>
<proteinExistence type="predicted"/>